<proteinExistence type="inferred from homology"/>
<dbReference type="InterPro" id="IPR008146">
    <property type="entry name" value="Gln_synth_cat_dom"/>
</dbReference>
<dbReference type="RefSeq" id="WP_106188258.1">
    <property type="nucleotide sequence ID" value="NZ_PVTF01000004.1"/>
</dbReference>
<dbReference type="Gene3D" id="3.30.590.10">
    <property type="entry name" value="Glutamine synthetase/guanido kinase, catalytic domain"/>
    <property type="match status" value="1"/>
</dbReference>
<keyword evidence="2" id="KW-0436">Ligase</keyword>
<evidence type="ECO:0000256" key="2">
    <source>
        <dbReference type="ARBA" id="ARBA00022598"/>
    </source>
</evidence>
<dbReference type="SMART" id="SM01230">
    <property type="entry name" value="Gln-synt_C"/>
    <property type="match status" value="1"/>
</dbReference>
<dbReference type="SUPFAM" id="SSF55931">
    <property type="entry name" value="Glutamine synthetase/guanido kinase"/>
    <property type="match status" value="1"/>
</dbReference>
<sequence>MDTSELAGRGVVAVAVTWVDNSGITRVKSVPTAELPNAAVHGLGASPVFDVFLLEDTIVDGRYVGGPVGDLRVRPDLDRLTVLAGQPGWAWAPGDRFHQDGRPYELDQRGLAKTAVDRLAEHGFSARAGFEVEWVVGRPGDDFTPATEGPAYGHTRQVEVSDYCVALLTALAEQGVRVLQFHPEYAAGQFEVSTAPTDPVRAADTVVLVKETIRAVTARHGMRASFSPKVAVGGVGNGGHLHVSLWRGEENLFAGGGRFGLSREAEGFTAGVLAHLPGLCAIGSPSVASYLRLVPSHWAAPYAAWGVENRETALRLIGGESANLEVKSFDLSANPYLVVAGVLSAGLAGLTEGTALPDPHGVDPATIEGVPRLPLSLGEAVDAFESDQVLVGAFGVEFAATIADVRRGELALFAESSPEEVVAVTRWRH</sequence>
<evidence type="ECO:0000256" key="1">
    <source>
        <dbReference type="ARBA" id="ARBA00009897"/>
    </source>
</evidence>
<evidence type="ECO:0000256" key="4">
    <source>
        <dbReference type="RuleBase" id="RU000384"/>
    </source>
</evidence>
<organism evidence="6 7">
    <name type="scientific">Umezawaea tangerina</name>
    <dbReference type="NCBI Taxonomy" id="84725"/>
    <lineage>
        <taxon>Bacteria</taxon>
        <taxon>Bacillati</taxon>
        <taxon>Actinomycetota</taxon>
        <taxon>Actinomycetes</taxon>
        <taxon>Pseudonocardiales</taxon>
        <taxon>Pseudonocardiaceae</taxon>
        <taxon>Umezawaea</taxon>
    </lineage>
</organism>
<protein>
    <submittedName>
        <fullName evidence="6">Glutamine synthetase</fullName>
    </submittedName>
</protein>
<evidence type="ECO:0000256" key="3">
    <source>
        <dbReference type="PROSITE-ProRule" id="PRU01331"/>
    </source>
</evidence>
<dbReference type="Gene3D" id="3.10.20.70">
    <property type="entry name" value="Glutamine synthetase, N-terminal domain"/>
    <property type="match status" value="1"/>
</dbReference>
<gene>
    <name evidence="6" type="ORF">CLV43_104335</name>
</gene>
<dbReference type="InterPro" id="IPR014746">
    <property type="entry name" value="Gln_synth/guanido_kin_cat_dom"/>
</dbReference>
<evidence type="ECO:0000259" key="5">
    <source>
        <dbReference type="PROSITE" id="PS51987"/>
    </source>
</evidence>
<dbReference type="PANTHER" id="PTHR43785">
    <property type="entry name" value="GAMMA-GLUTAMYLPUTRESCINE SYNTHETASE"/>
    <property type="match status" value="1"/>
</dbReference>
<keyword evidence="7" id="KW-1185">Reference proteome</keyword>
<dbReference type="InterPro" id="IPR036651">
    <property type="entry name" value="Gln_synt_N_sf"/>
</dbReference>
<dbReference type="PANTHER" id="PTHR43785:SF12">
    <property type="entry name" value="TYPE-1 GLUTAMINE SYNTHETASE 2"/>
    <property type="match status" value="1"/>
</dbReference>
<name>A0A2T0TA18_9PSEU</name>
<dbReference type="GO" id="GO:0004356">
    <property type="term" value="F:glutamine synthetase activity"/>
    <property type="evidence" value="ECO:0007669"/>
    <property type="project" value="InterPro"/>
</dbReference>
<dbReference type="Proteomes" id="UP000239494">
    <property type="component" value="Unassembled WGS sequence"/>
</dbReference>
<evidence type="ECO:0000313" key="7">
    <source>
        <dbReference type="Proteomes" id="UP000239494"/>
    </source>
</evidence>
<dbReference type="EMBL" id="PVTF01000004">
    <property type="protein sequence ID" value="PRY42501.1"/>
    <property type="molecule type" value="Genomic_DNA"/>
</dbReference>
<reference evidence="6 7" key="1">
    <citation type="submission" date="2018-03" db="EMBL/GenBank/DDBJ databases">
        <title>Genomic Encyclopedia of Archaeal and Bacterial Type Strains, Phase II (KMG-II): from individual species to whole genera.</title>
        <authorList>
            <person name="Goeker M."/>
        </authorList>
    </citation>
    <scope>NUCLEOTIDE SEQUENCE [LARGE SCALE GENOMIC DNA]</scope>
    <source>
        <strain evidence="6 7">DSM 44720</strain>
    </source>
</reference>
<dbReference type="Pfam" id="PF00120">
    <property type="entry name" value="Gln-synt_C"/>
    <property type="match status" value="1"/>
</dbReference>
<dbReference type="OrthoDB" id="3277468at2"/>
<dbReference type="GO" id="GO:0006542">
    <property type="term" value="P:glutamine biosynthetic process"/>
    <property type="evidence" value="ECO:0007669"/>
    <property type="project" value="InterPro"/>
</dbReference>
<comment type="similarity">
    <text evidence="1 3 4">Belongs to the glutamine synthetase family.</text>
</comment>
<accession>A0A2T0TA18</accession>
<feature type="domain" description="GS catalytic" evidence="5">
    <location>
        <begin position="108"/>
        <end position="429"/>
    </location>
</feature>
<comment type="caution">
    <text evidence="6">The sequence shown here is derived from an EMBL/GenBank/DDBJ whole genome shotgun (WGS) entry which is preliminary data.</text>
</comment>
<dbReference type="AlphaFoldDB" id="A0A2T0TA18"/>
<dbReference type="PROSITE" id="PS51987">
    <property type="entry name" value="GS_CATALYTIC"/>
    <property type="match status" value="1"/>
</dbReference>
<evidence type="ECO:0000313" key="6">
    <source>
        <dbReference type="EMBL" id="PRY42501.1"/>
    </source>
</evidence>